<dbReference type="EMBL" id="JAKNID010000020">
    <property type="protein sequence ID" value="MCG4565108.1"/>
    <property type="molecule type" value="Genomic_DNA"/>
</dbReference>
<reference evidence="1" key="2">
    <citation type="submission" date="2022-01" db="EMBL/GenBank/DDBJ databases">
        <title>Collection of gut derived symbiotic bacterial strains cultured from healthy donors.</title>
        <authorList>
            <person name="Lin H."/>
            <person name="Kohout C."/>
            <person name="Waligurski E."/>
            <person name="Pamer E.G."/>
        </authorList>
    </citation>
    <scope>NUCLEOTIDE SEQUENCE</scope>
    <source>
        <strain evidence="1">MSK.14.39</strain>
    </source>
</reference>
<evidence type="ECO:0000313" key="3">
    <source>
        <dbReference type="Proteomes" id="UP000462760"/>
    </source>
</evidence>
<organism evidence="2 3">
    <name type="scientific">Anaerosalibacter bizertensis</name>
    <dbReference type="NCBI Taxonomy" id="932217"/>
    <lineage>
        <taxon>Bacteria</taxon>
        <taxon>Bacillati</taxon>
        <taxon>Bacillota</taxon>
        <taxon>Tissierellia</taxon>
        <taxon>Tissierellales</taxon>
        <taxon>Sporanaerobacteraceae</taxon>
        <taxon>Anaerosalibacter</taxon>
    </lineage>
</organism>
<gene>
    <name evidence="2" type="ORF">FYJ27_04610</name>
    <name evidence="1" type="ORF">L0P62_06570</name>
</gene>
<dbReference type="Proteomes" id="UP000462760">
    <property type="component" value="Unassembled WGS sequence"/>
</dbReference>
<comment type="caution">
    <text evidence="2">The sequence shown here is derived from an EMBL/GenBank/DDBJ whole genome shotgun (WGS) entry which is preliminary data.</text>
</comment>
<proteinExistence type="predicted"/>
<name>A0A844FGB7_9FIRM</name>
<dbReference type="AlphaFoldDB" id="A0A844FGB7"/>
<keyword evidence="4" id="KW-1185">Reference proteome</keyword>
<sequence length="314" mass="37156">MKVITDGIDIIIDFLKESNFNEKKFKDYISSPQMKIFLKHEKRLKRDTNKKKIKNELKRVFLNEKYDDDYGFSILKRNIVQLEKDINYIKENEREIFERVCIQVYEYLPKNIEVDPNIIIYLGGFDGGFATFTKDVYVNIGRYIGNLKEFEKLLAHECYHARKIPFKRKVSLFFKMSFYPEKAMYDTLGRILEEGIACLVQHGVNFCNDDPIGTLTSRDMLLSKEYFEILNESLLSIKNENPDYNLICKINPYVLGYIISKTIYKHKGIVVLNEWTINFNYKDPIKTYIDICRDKDISSGFSTEVEEWLYVISK</sequence>
<evidence type="ECO:0000313" key="4">
    <source>
        <dbReference type="Proteomes" id="UP001108123"/>
    </source>
</evidence>
<dbReference type="InterPro" id="IPR043754">
    <property type="entry name" value="DUF5700"/>
</dbReference>
<dbReference type="Pfam" id="PF18958">
    <property type="entry name" value="DUF5700"/>
    <property type="match status" value="1"/>
</dbReference>
<dbReference type="EMBL" id="VULR01000005">
    <property type="protein sequence ID" value="MSS43016.1"/>
    <property type="molecule type" value="Genomic_DNA"/>
</dbReference>
<protein>
    <recommendedName>
        <fullName evidence="5">DUF2268 domain-containing protein</fullName>
    </recommendedName>
</protein>
<reference evidence="2 3" key="1">
    <citation type="submission" date="2019-08" db="EMBL/GenBank/DDBJ databases">
        <title>In-depth cultivation of the pig gut microbiome towards novel bacterial diversity and tailored functional studies.</title>
        <authorList>
            <person name="Wylensek D."/>
            <person name="Hitch T.C.A."/>
            <person name="Clavel T."/>
        </authorList>
    </citation>
    <scope>NUCLEOTIDE SEQUENCE [LARGE SCALE GENOMIC DNA]</scope>
    <source>
        <strain evidence="2 3">Med78-601-WT-4W-RMD-3</strain>
    </source>
</reference>
<accession>A0A844FGB7</accession>
<evidence type="ECO:0000313" key="2">
    <source>
        <dbReference type="EMBL" id="MSS43016.1"/>
    </source>
</evidence>
<evidence type="ECO:0000313" key="1">
    <source>
        <dbReference type="EMBL" id="MCG4565108.1"/>
    </source>
</evidence>
<evidence type="ECO:0008006" key="5">
    <source>
        <dbReference type="Google" id="ProtNLM"/>
    </source>
</evidence>
<dbReference type="Proteomes" id="UP001108123">
    <property type="component" value="Unassembled WGS sequence"/>
</dbReference>
<dbReference type="RefSeq" id="WP_154483699.1">
    <property type="nucleotide sequence ID" value="NZ_JAHLOA010000001.1"/>
</dbReference>
<dbReference type="OrthoDB" id="1706989at2"/>